<dbReference type="PROSITE" id="PS51450">
    <property type="entry name" value="LRR"/>
    <property type="match status" value="1"/>
</dbReference>
<dbReference type="EMBL" id="AFYH01163267">
    <property type="status" value="NOT_ANNOTATED_CDS"/>
    <property type="molecule type" value="Genomic_DNA"/>
</dbReference>
<evidence type="ECO:0000313" key="4">
    <source>
        <dbReference type="Proteomes" id="UP000008672"/>
    </source>
</evidence>
<accession>H3ADL4</accession>
<dbReference type="SUPFAM" id="SSF52047">
    <property type="entry name" value="RNI-like"/>
    <property type="match status" value="2"/>
</dbReference>
<dbReference type="Proteomes" id="UP000008672">
    <property type="component" value="Unassembled WGS sequence"/>
</dbReference>
<dbReference type="SMART" id="SM00368">
    <property type="entry name" value="LRR_RI"/>
    <property type="match status" value="8"/>
</dbReference>
<dbReference type="OMA" id="TSICCEA"/>
<dbReference type="InterPro" id="IPR001611">
    <property type="entry name" value="Leu-rich_rpt"/>
</dbReference>
<dbReference type="PANTHER" id="PTHR24106">
    <property type="entry name" value="NACHT, LRR AND CARD DOMAINS-CONTAINING"/>
    <property type="match status" value="1"/>
</dbReference>
<dbReference type="EMBL" id="AFYH01163261">
    <property type="status" value="NOT_ANNOTATED_CDS"/>
    <property type="molecule type" value="Genomic_DNA"/>
</dbReference>
<sequence>RELDLSYSKLGDPERWVVLLCIIKKYKIFRLNNCYLTSASCEALSSFLSRNPSLIELNLDNNTIKDAGMRLICNVSKNQIQKMSSNNCYLTSTSCRDLSSFLSRNQSLTELNLSDNPIQDSGMSLICNCMMQPHWQNNKIHLNSCRFTSGCCEVLSSFMRRNWSLTDLNLSFNWIQDSGMSLICKADNDQIQILRLKSCSLTSGCCEALCSFLKQNQSLRELDLSSNEIEDSGLSEICKADNNQLQKLSSSNCYLTSICCEALSSFLSRNQSLTELNLSNNPIKDAGMSLICNVSNNQIQKLSLNSCRFTSGCCEVLSSFMRRNRSLTDLNLSFNQIQDSGMSLICKADNDQIQNLSSNNCYLTSICCEALSSFLSRNQSLTELNLSTNPIRDAGM</sequence>
<dbReference type="AlphaFoldDB" id="H3ADL4"/>
<organism evidence="3 4">
    <name type="scientific">Latimeria chalumnae</name>
    <name type="common">Coelacanth</name>
    <dbReference type="NCBI Taxonomy" id="7897"/>
    <lineage>
        <taxon>Eukaryota</taxon>
        <taxon>Metazoa</taxon>
        <taxon>Chordata</taxon>
        <taxon>Craniata</taxon>
        <taxon>Vertebrata</taxon>
        <taxon>Euteleostomi</taxon>
        <taxon>Coelacanthiformes</taxon>
        <taxon>Coelacanthidae</taxon>
        <taxon>Latimeria</taxon>
    </lineage>
</organism>
<name>H3ADL4_LATCH</name>
<dbReference type="InterPro" id="IPR051261">
    <property type="entry name" value="NLR"/>
</dbReference>
<protein>
    <submittedName>
        <fullName evidence="3">Uncharacterized protein</fullName>
    </submittedName>
</protein>
<reference evidence="3" key="3">
    <citation type="submission" date="2025-09" db="UniProtKB">
        <authorList>
            <consortium name="Ensembl"/>
        </authorList>
    </citation>
    <scope>IDENTIFICATION</scope>
</reference>
<proteinExistence type="predicted"/>
<keyword evidence="2" id="KW-0677">Repeat</keyword>
<evidence type="ECO:0000256" key="2">
    <source>
        <dbReference type="ARBA" id="ARBA00022737"/>
    </source>
</evidence>
<evidence type="ECO:0000256" key="1">
    <source>
        <dbReference type="ARBA" id="ARBA00022614"/>
    </source>
</evidence>
<dbReference type="EMBL" id="AFYH01163262">
    <property type="status" value="NOT_ANNOTATED_CDS"/>
    <property type="molecule type" value="Genomic_DNA"/>
</dbReference>
<dbReference type="EMBL" id="AFYH01163265">
    <property type="status" value="NOT_ANNOTATED_CDS"/>
    <property type="molecule type" value="Genomic_DNA"/>
</dbReference>
<dbReference type="STRING" id="7897.ENSLACP00000007735"/>
<evidence type="ECO:0000313" key="3">
    <source>
        <dbReference type="Ensembl" id="ENSLACP00000007735.1"/>
    </source>
</evidence>
<dbReference type="EMBL" id="AFYH01163266">
    <property type="status" value="NOT_ANNOTATED_CDS"/>
    <property type="molecule type" value="Genomic_DNA"/>
</dbReference>
<dbReference type="InterPro" id="IPR032675">
    <property type="entry name" value="LRR_dom_sf"/>
</dbReference>
<dbReference type="InParanoid" id="H3ADL4"/>
<dbReference type="eggNOG" id="KOG4308">
    <property type="taxonomic scope" value="Eukaryota"/>
</dbReference>
<dbReference type="EMBL" id="AFYH01163263">
    <property type="status" value="NOT_ANNOTATED_CDS"/>
    <property type="molecule type" value="Genomic_DNA"/>
</dbReference>
<dbReference type="Gene3D" id="3.80.10.10">
    <property type="entry name" value="Ribonuclease Inhibitor"/>
    <property type="match status" value="5"/>
</dbReference>
<dbReference type="EMBL" id="AFYH01163264">
    <property type="status" value="NOT_ANNOTATED_CDS"/>
    <property type="molecule type" value="Genomic_DNA"/>
</dbReference>
<reference evidence="3" key="2">
    <citation type="submission" date="2025-08" db="UniProtKB">
        <authorList>
            <consortium name="Ensembl"/>
        </authorList>
    </citation>
    <scope>IDENTIFICATION</scope>
</reference>
<dbReference type="Pfam" id="PF13516">
    <property type="entry name" value="LRR_6"/>
    <property type="match status" value="7"/>
</dbReference>
<dbReference type="GeneTree" id="ENSGT00940000160873"/>
<dbReference type="HOGENOM" id="CLU_002274_4_6_1"/>
<keyword evidence="4" id="KW-1185">Reference proteome</keyword>
<dbReference type="Ensembl" id="ENSLACT00000007799.1">
    <property type="protein sequence ID" value="ENSLACP00000007735.1"/>
    <property type="gene ID" value="ENSLACG00000006849.1"/>
</dbReference>
<keyword evidence="1" id="KW-0433">Leucine-rich repeat</keyword>
<reference evidence="4" key="1">
    <citation type="submission" date="2011-08" db="EMBL/GenBank/DDBJ databases">
        <title>The draft genome of Latimeria chalumnae.</title>
        <authorList>
            <person name="Di Palma F."/>
            <person name="Alfoldi J."/>
            <person name="Johnson J."/>
            <person name="Berlin A."/>
            <person name="Gnerre S."/>
            <person name="Jaffe D."/>
            <person name="MacCallum I."/>
            <person name="Young S."/>
            <person name="Walker B.J."/>
            <person name="Lander E."/>
            <person name="Lindblad-Toh K."/>
        </authorList>
    </citation>
    <scope>NUCLEOTIDE SEQUENCE [LARGE SCALE GENOMIC DNA]</scope>
    <source>
        <strain evidence="4">Wild caught</strain>
    </source>
</reference>